<gene>
    <name evidence="2" type="ORF">AEK19_MT1291</name>
</gene>
<dbReference type="EMBL" id="KY774314">
    <property type="protein sequence ID" value="ART31495.1"/>
    <property type="molecule type" value="Genomic_DNA"/>
</dbReference>
<keyword evidence="1" id="KW-1133">Transmembrane helix</keyword>
<sequence length="53" mass="6215">MAILAVNWIGLWLMIDGCLLSKMQWFIFVLLSFTSSRLRLKHQKTRSLSPYVT</sequence>
<evidence type="ECO:0000313" key="2">
    <source>
        <dbReference type="EMBL" id="ART31495.1"/>
    </source>
</evidence>
<name>A0A1Y0B216_9LAMI</name>
<dbReference type="AlphaFoldDB" id="A0A1Y0B216"/>
<accession>A0A1Y0B216</accession>
<keyword evidence="1" id="KW-0472">Membrane</keyword>
<feature type="transmembrane region" description="Helical" evidence="1">
    <location>
        <begin position="12"/>
        <end position="34"/>
    </location>
</feature>
<proteinExistence type="predicted"/>
<keyword evidence="2" id="KW-0496">Mitochondrion</keyword>
<organism evidence="2">
    <name type="scientific">Utricularia reniformis</name>
    <dbReference type="NCBI Taxonomy" id="192314"/>
    <lineage>
        <taxon>Eukaryota</taxon>
        <taxon>Viridiplantae</taxon>
        <taxon>Streptophyta</taxon>
        <taxon>Embryophyta</taxon>
        <taxon>Tracheophyta</taxon>
        <taxon>Spermatophyta</taxon>
        <taxon>Magnoliopsida</taxon>
        <taxon>eudicotyledons</taxon>
        <taxon>Gunneridae</taxon>
        <taxon>Pentapetalae</taxon>
        <taxon>asterids</taxon>
        <taxon>lamiids</taxon>
        <taxon>Lamiales</taxon>
        <taxon>Lentibulariaceae</taxon>
        <taxon>Utricularia</taxon>
    </lineage>
</organism>
<evidence type="ECO:0000256" key="1">
    <source>
        <dbReference type="SAM" id="Phobius"/>
    </source>
</evidence>
<keyword evidence="1" id="KW-0812">Transmembrane</keyword>
<protein>
    <submittedName>
        <fullName evidence="2">Uncharacterized protein</fullName>
    </submittedName>
</protein>
<geneLocation type="mitochondrion" evidence="2"/>
<reference evidence="2" key="1">
    <citation type="submission" date="2017-03" db="EMBL/GenBank/DDBJ databases">
        <title>The mitochondrial genome of the carnivorous plant Utricularia reniformis (Lentibulariaceae): structure, comparative analysis and evolutionary landmarks.</title>
        <authorList>
            <person name="Silva S.R."/>
            <person name="Alvarenga D.O."/>
            <person name="Michael T.P."/>
            <person name="Miranda V.F.O."/>
            <person name="Varani A.M."/>
        </authorList>
    </citation>
    <scope>NUCLEOTIDE SEQUENCE</scope>
</reference>